<dbReference type="InParanoid" id="L2GPQ8"/>
<gene>
    <name evidence="2" type="ORF">VICG_00702</name>
</gene>
<evidence type="ECO:0000313" key="3">
    <source>
        <dbReference type="Proteomes" id="UP000011082"/>
    </source>
</evidence>
<accession>L2GPQ8</accession>
<keyword evidence="3" id="KW-1185">Reference proteome</keyword>
<protein>
    <submittedName>
        <fullName evidence="2">Uncharacterized protein</fullName>
    </submittedName>
</protein>
<feature type="region of interest" description="Disordered" evidence="1">
    <location>
        <begin position="276"/>
        <end position="298"/>
    </location>
</feature>
<evidence type="ECO:0000256" key="1">
    <source>
        <dbReference type="SAM" id="MobiDB-lite"/>
    </source>
</evidence>
<dbReference type="Proteomes" id="UP000011082">
    <property type="component" value="Unassembled WGS sequence"/>
</dbReference>
<organism evidence="2 3">
    <name type="scientific">Vittaforma corneae (strain ATCC 50505)</name>
    <name type="common">Microsporidian parasite</name>
    <name type="synonym">Nosema corneum</name>
    <dbReference type="NCBI Taxonomy" id="993615"/>
    <lineage>
        <taxon>Eukaryota</taxon>
        <taxon>Fungi</taxon>
        <taxon>Fungi incertae sedis</taxon>
        <taxon>Microsporidia</taxon>
        <taxon>Nosematidae</taxon>
        <taxon>Vittaforma</taxon>
    </lineage>
</organism>
<dbReference type="GeneID" id="19881418"/>
<dbReference type="HOGENOM" id="CLU_934485_0_0_1"/>
<dbReference type="RefSeq" id="XP_007604153.1">
    <property type="nucleotide sequence ID" value="XM_007604091.1"/>
</dbReference>
<proteinExistence type="predicted"/>
<sequence length="298" mass="34874">MTHPKALMDDSIENGQEFFCTKVDTMENSNKTGNTILDPLKRTKSFYNSEFIRSNFCPLKLSRSDIKNLSSDFPDQTLGGHRIYREELIDGKLAKVYEYKVKIIKYDNEYLKVEKKVGDEFVQPLIIIENNLIVPFNQNLAIQRKIDVSQDHPLNALSDIGQLPIKRGRPRKYPVGKEPYKKKKYPERNYEIIPESDNLRYQDDYSIKEFDALPFTFSNDYHRQPRSPSPYTNEYYDFQTGQPVKITGSEKSSEQSSIFEIDDHFKDLLSQQHIPKTYAQKGKESPNELTDSYSRDYF</sequence>
<name>L2GPQ8_VITCO</name>
<dbReference type="VEuPathDB" id="MicrosporidiaDB:VICG_00702"/>
<reference evidence="3" key="1">
    <citation type="submission" date="2011-05" db="EMBL/GenBank/DDBJ databases">
        <title>The genome sequence of Vittaforma corneae strain ATCC 50505.</title>
        <authorList>
            <consortium name="The Broad Institute Genome Sequencing Platform"/>
            <person name="Cuomo C."/>
            <person name="Didier E."/>
            <person name="Bowers L."/>
            <person name="Young S.K."/>
            <person name="Zeng Q."/>
            <person name="Gargeya S."/>
            <person name="Fitzgerald M."/>
            <person name="Haas B."/>
            <person name="Abouelleil A."/>
            <person name="Alvarado L."/>
            <person name="Arachchi H.M."/>
            <person name="Berlin A."/>
            <person name="Chapman S.B."/>
            <person name="Gearin G."/>
            <person name="Goldberg J."/>
            <person name="Griggs A."/>
            <person name="Gujja S."/>
            <person name="Hansen M."/>
            <person name="Heiman D."/>
            <person name="Howarth C."/>
            <person name="Larimer J."/>
            <person name="Lui A."/>
            <person name="MacDonald P.J.P."/>
            <person name="McCowen C."/>
            <person name="Montmayeur A."/>
            <person name="Murphy C."/>
            <person name="Neiman D."/>
            <person name="Pearson M."/>
            <person name="Priest M."/>
            <person name="Roberts A."/>
            <person name="Saif S."/>
            <person name="Shea T."/>
            <person name="Sisk P."/>
            <person name="Stolte C."/>
            <person name="Sykes S."/>
            <person name="Wortman J."/>
            <person name="Nusbaum C."/>
            <person name="Birren B."/>
        </authorList>
    </citation>
    <scope>NUCLEOTIDE SEQUENCE [LARGE SCALE GENOMIC DNA]</scope>
    <source>
        <strain evidence="3">ATCC 50505</strain>
    </source>
</reference>
<dbReference type="AlphaFoldDB" id="L2GPQ8"/>
<dbReference type="EMBL" id="JH370133">
    <property type="protein sequence ID" value="ELA42302.1"/>
    <property type="molecule type" value="Genomic_DNA"/>
</dbReference>
<evidence type="ECO:0000313" key="2">
    <source>
        <dbReference type="EMBL" id="ELA42302.1"/>
    </source>
</evidence>